<accession>A0A8S9GIA1</accession>
<dbReference type="AlphaFoldDB" id="A0A8S9GIA1"/>
<dbReference type="EMBL" id="QGKY02001925">
    <property type="protein sequence ID" value="KAF2545090.1"/>
    <property type="molecule type" value="Genomic_DNA"/>
</dbReference>
<name>A0A8S9GIA1_BRACR</name>
<sequence>MAPTAIYLFKSNKLSTQIERVNHIAPSFHQIERFNQTLIRKSTSIHHLIKLRVIHIQLSSQILYISTNRSHLWLIRFEPPTTIWATQLPACNIWFVVSGLLALLKVEGGKIGAGPYDGYLRTLVIGIKLFIVRLGVKREDYELSSRNLTLCELLYPLFDTMPRDVKDSALGLGQDLGSRLIRLVWLESSISPRTNFKPPGSADQNFWISFIVLLSLCRIYERHLYEMAKSV</sequence>
<organism evidence="1">
    <name type="scientific">Brassica cretica</name>
    <name type="common">Mustard</name>
    <dbReference type="NCBI Taxonomy" id="69181"/>
    <lineage>
        <taxon>Eukaryota</taxon>
        <taxon>Viridiplantae</taxon>
        <taxon>Streptophyta</taxon>
        <taxon>Embryophyta</taxon>
        <taxon>Tracheophyta</taxon>
        <taxon>Spermatophyta</taxon>
        <taxon>Magnoliopsida</taxon>
        <taxon>eudicotyledons</taxon>
        <taxon>Gunneridae</taxon>
        <taxon>Pentapetalae</taxon>
        <taxon>rosids</taxon>
        <taxon>malvids</taxon>
        <taxon>Brassicales</taxon>
        <taxon>Brassicaceae</taxon>
        <taxon>Brassiceae</taxon>
        <taxon>Brassica</taxon>
    </lineage>
</organism>
<proteinExistence type="predicted"/>
<protein>
    <submittedName>
        <fullName evidence="1">Uncharacterized protein</fullName>
    </submittedName>
</protein>
<reference evidence="1" key="1">
    <citation type="submission" date="2019-12" db="EMBL/GenBank/DDBJ databases">
        <title>Genome sequencing and annotation of Brassica cretica.</title>
        <authorList>
            <person name="Studholme D.J."/>
            <person name="Sarris P.F."/>
        </authorList>
    </citation>
    <scope>NUCLEOTIDE SEQUENCE</scope>
    <source>
        <strain evidence="1">PFS-102/07</strain>
        <tissue evidence="1">Leaf</tissue>
    </source>
</reference>
<gene>
    <name evidence="1" type="ORF">F2Q70_00023410</name>
</gene>
<evidence type="ECO:0000313" key="1">
    <source>
        <dbReference type="EMBL" id="KAF2545090.1"/>
    </source>
</evidence>
<comment type="caution">
    <text evidence="1">The sequence shown here is derived from an EMBL/GenBank/DDBJ whole genome shotgun (WGS) entry which is preliminary data.</text>
</comment>